<dbReference type="SUPFAM" id="SSF52402">
    <property type="entry name" value="Adenine nucleotide alpha hydrolases-like"/>
    <property type="match status" value="2"/>
</dbReference>
<gene>
    <name evidence="3" type="ORF">D6850_06905</name>
</gene>
<comment type="similarity">
    <text evidence="1">Belongs to the universal stress protein A family.</text>
</comment>
<evidence type="ECO:0000256" key="1">
    <source>
        <dbReference type="ARBA" id="ARBA00008791"/>
    </source>
</evidence>
<dbReference type="Gene3D" id="3.40.50.12370">
    <property type="match status" value="1"/>
</dbReference>
<dbReference type="InterPro" id="IPR006016">
    <property type="entry name" value="UspA"/>
</dbReference>
<evidence type="ECO:0000313" key="4">
    <source>
        <dbReference type="Proteomes" id="UP000281128"/>
    </source>
</evidence>
<accession>A0A3A8B3I7</accession>
<dbReference type="PANTHER" id="PTHR46268">
    <property type="entry name" value="STRESS RESPONSE PROTEIN NHAX"/>
    <property type="match status" value="1"/>
</dbReference>
<reference evidence="3 4" key="1">
    <citation type="submission" date="2018-09" db="EMBL/GenBank/DDBJ databases">
        <title>Roseovarius spongiae sp. nov., isolated from a marine sponge.</title>
        <authorList>
            <person name="Zhuang L."/>
            <person name="Luo L."/>
        </authorList>
    </citation>
    <scope>NUCLEOTIDE SEQUENCE [LARGE SCALE GENOMIC DNA]</scope>
    <source>
        <strain evidence="3 4">HN-E21</strain>
    </source>
</reference>
<protein>
    <submittedName>
        <fullName evidence="3">Universal stress protein</fullName>
    </submittedName>
</protein>
<keyword evidence="4" id="KW-1185">Reference proteome</keyword>
<evidence type="ECO:0000313" key="3">
    <source>
        <dbReference type="EMBL" id="RKF15392.1"/>
    </source>
</evidence>
<organism evidence="3 4">
    <name type="scientific">Roseovarius spongiae</name>
    <dbReference type="NCBI Taxonomy" id="2320272"/>
    <lineage>
        <taxon>Bacteria</taxon>
        <taxon>Pseudomonadati</taxon>
        <taxon>Pseudomonadota</taxon>
        <taxon>Alphaproteobacteria</taxon>
        <taxon>Rhodobacterales</taxon>
        <taxon>Roseobacteraceae</taxon>
        <taxon>Roseovarius</taxon>
    </lineage>
</organism>
<dbReference type="Pfam" id="PF00582">
    <property type="entry name" value="Usp"/>
    <property type="match status" value="1"/>
</dbReference>
<name>A0A3A8B3I7_9RHOB</name>
<dbReference type="Proteomes" id="UP000281128">
    <property type="component" value="Unassembled WGS sequence"/>
</dbReference>
<comment type="caution">
    <text evidence="3">The sequence shown here is derived from an EMBL/GenBank/DDBJ whole genome shotgun (WGS) entry which is preliminary data.</text>
</comment>
<dbReference type="PANTHER" id="PTHR46268:SF15">
    <property type="entry name" value="UNIVERSAL STRESS PROTEIN HP_0031"/>
    <property type="match status" value="1"/>
</dbReference>
<proteinExistence type="inferred from homology"/>
<dbReference type="AlphaFoldDB" id="A0A3A8B3I7"/>
<evidence type="ECO:0000259" key="2">
    <source>
        <dbReference type="Pfam" id="PF00582"/>
    </source>
</evidence>
<dbReference type="CDD" id="cd00293">
    <property type="entry name" value="USP-like"/>
    <property type="match status" value="1"/>
</dbReference>
<dbReference type="RefSeq" id="WP_121166810.1">
    <property type="nucleotide sequence ID" value="NZ_RAPE01000002.1"/>
</dbReference>
<dbReference type="OrthoDB" id="9804721at2"/>
<feature type="domain" description="UspA" evidence="2">
    <location>
        <begin position="156"/>
        <end position="278"/>
    </location>
</feature>
<dbReference type="EMBL" id="RAPE01000002">
    <property type="protein sequence ID" value="RKF15392.1"/>
    <property type="molecule type" value="Genomic_DNA"/>
</dbReference>
<sequence length="279" mass="30336">MTYRTVATVLTHTDLVAPVLDSAETFARANDAHLEVLAMGVDPSSAGFYYAGASAMVVEQSIVRAQETAAAVAAEVRKRLEQSELRWSCDEEMAQLSDLPRRVADRIRFSDLAILPKPYGEGRGAELEAVVETCLFEGSVPALILPEDAAYEDAPKRVVVAWNEATEALNAVRAALPLLRGADKVHVVVIDPPSHGPNRSDPGGMLSQFLARHDVYVEIDVLSKTLPRVADVLIRHATDMDAEMIVMGAYGRSRFREAVFGGTTRNMLENAVLPVLMAH</sequence>